<evidence type="ECO:0000256" key="1">
    <source>
        <dbReference type="SAM" id="MobiDB-lite"/>
    </source>
</evidence>
<dbReference type="AlphaFoldDB" id="A0A1M5RMY9"/>
<feature type="compositionally biased region" description="Basic and acidic residues" evidence="1">
    <location>
        <begin position="16"/>
        <end position="35"/>
    </location>
</feature>
<sequence length="180" mass="20338">MQIPPLMPNVQNGKIDLTKPKPKAADGKPEVKDEYVKSEVQPKITYDKPGRADENTIKRLMEESEKAYQHLRQLVEELLKRQGLTFRELEKAEIDEAARLEARAMLEEGGILSPEKVSDRIVEFAKAISGGDRSKIEMLRGAIIEGFKAAEAVLGGLPEISKKTYELVMQKLDAWMEDRM</sequence>
<reference evidence="3" key="1">
    <citation type="submission" date="2016-11" db="EMBL/GenBank/DDBJ databases">
        <authorList>
            <person name="Varghese N."/>
            <person name="Submissions S."/>
        </authorList>
    </citation>
    <scope>NUCLEOTIDE SEQUENCE [LARGE SCALE GENOMIC DNA]</scope>
    <source>
        <strain evidence="3">DSM 11003</strain>
    </source>
</reference>
<feature type="region of interest" description="Disordered" evidence="1">
    <location>
        <begin position="1"/>
        <end position="35"/>
    </location>
</feature>
<accession>A0A1M5RMY9</accession>
<keyword evidence="3" id="KW-1185">Reference proteome</keyword>
<evidence type="ECO:0000313" key="3">
    <source>
        <dbReference type="Proteomes" id="UP000242329"/>
    </source>
</evidence>
<proteinExistence type="predicted"/>
<name>A0A1M5RMY9_9FIRM</name>
<gene>
    <name evidence="2" type="ORF">SAMN02745221_02069</name>
</gene>
<dbReference type="STRING" id="1123382.SAMN02745221_02069"/>
<evidence type="ECO:0000313" key="2">
    <source>
        <dbReference type="EMBL" id="SHH27516.1"/>
    </source>
</evidence>
<dbReference type="Proteomes" id="UP000242329">
    <property type="component" value="Unassembled WGS sequence"/>
</dbReference>
<dbReference type="RefSeq" id="WP_073093439.1">
    <property type="nucleotide sequence ID" value="NZ_FQWY01000052.1"/>
</dbReference>
<dbReference type="EMBL" id="FQWY01000052">
    <property type="protein sequence ID" value="SHH27516.1"/>
    <property type="molecule type" value="Genomic_DNA"/>
</dbReference>
<dbReference type="OrthoDB" id="49105at2"/>
<organism evidence="2 3">
    <name type="scientific">Thermosyntropha lipolytica DSM 11003</name>
    <dbReference type="NCBI Taxonomy" id="1123382"/>
    <lineage>
        <taxon>Bacteria</taxon>
        <taxon>Bacillati</taxon>
        <taxon>Bacillota</taxon>
        <taxon>Clostridia</taxon>
        <taxon>Eubacteriales</taxon>
        <taxon>Syntrophomonadaceae</taxon>
        <taxon>Thermosyntropha</taxon>
    </lineage>
</organism>
<protein>
    <submittedName>
        <fullName evidence="2">Uncharacterized protein</fullName>
    </submittedName>
</protein>